<dbReference type="InterPro" id="IPR036291">
    <property type="entry name" value="NAD(P)-bd_dom_sf"/>
</dbReference>
<dbReference type="PANTHER" id="PTHR14239">
    <property type="entry name" value="DUDULIN-RELATED"/>
    <property type="match status" value="1"/>
</dbReference>
<evidence type="ECO:0000256" key="1">
    <source>
        <dbReference type="ARBA" id="ARBA00023002"/>
    </source>
</evidence>
<dbReference type="GO" id="GO:0016491">
    <property type="term" value="F:oxidoreductase activity"/>
    <property type="evidence" value="ECO:0007669"/>
    <property type="project" value="UniProtKB-KW"/>
</dbReference>
<organism evidence="3 4">
    <name type="scientific">Corynebacterium variabile</name>
    <dbReference type="NCBI Taxonomy" id="1727"/>
    <lineage>
        <taxon>Bacteria</taxon>
        <taxon>Bacillati</taxon>
        <taxon>Actinomycetota</taxon>
        <taxon>Actinomycetes</taxon>
        <taxon>Mycobacteriales</taxon>
        <taxon>Corynebacteriaceae</taxon>
        <taxon>Corynebacterium</taxon>
    </lineage>
</organism>
<dbReference type="InterPro" id="IPR028939">
    <property type="entry name" value="P5C_Rdtase_cat_N"/>
</dbReference>
<gene>
    <name evidence="3" type="ORF">CVAR292_01177</name>
</gene>
<reference evidence="4" key="1">
    <citation type="submission" date="2015-11" db="EMBL/GenBank/DDBJ databases">
        <authorList>
            <person name="Dugat-Bony E."/>
        </authorList>
    </citation>
    <scope>NUCLEOTIDE SEQUENCE [LARGE SCALE GENOMIC DNA]</scope>
    <source>
        <strain evidence="4">Mu292</strain>
    </source>
</reference>
<name>A0A0X2NK10_9CORY</name>
<proteinExistence type="predicted"/>
<feature type="domain" description="Pyrroline-5-carboxylate reductase catalytic N-terminal" evidence="2">
    <location>
        <begin position="34"/>
        <end position="122"/>
    </location>
</feature>
<sequence length="261" mass="27369">MSRGNSSQVGRAASCVSPEGNGGWVLGVAVSMKKIGFIGAGHIGSTLARLAIDAGYEVLLSNRRGPASLSQLVAELGPAASAVTPSEAATADLVVVTVPLHAIDQLPEAELVGKTVIDTNNYYPDRDGRIPELDSGESTTSEMLQRRLPGSRIVKAFSNVVYLHLRQLPRPANDPQRSTLPMAGDDAEAKALVAGFADSVGFDVLDVGGLHEGWRFENGRPAYCLPYAADPEAMRGSEPGSRPMEAKPAARGVIAALIERG</sequence>
<keyword evidence="4" id="KW-1185">Reference proteome</keyword>
<dbReference type="InterPro" id="IPR051267">
    <property type="entry name" value="STEAP_metalloreductase"/>
</dbReference>
<dbReference type="PANTHER" id="PTHR14239:SF10">
    <property type="entry name" value="REDUCTASE"/>
    <property type="match status" value="1"/>
</dbReference>
<dbReference type="Proteomes" id="UP000182498">
    <property type="component" value="Unassembled WGS sequence"/>
</dbReference>
<evidence type="ECO:0000259" key="2">
    <source>
        <dbReference type="Pfam" id="PF03807"/>
    </source>
</evidence>
<dbReference type="EMBL" id="FAUH01000006">
    <property type="protein sequence ID" value="CUU65842.1"/>
    <property type="molecule type" value="Genomic_DNA"/>
</dbReference>
<protein>
    <submittedName>
        <fullName evidence="3">Predicted dinucleotide-binding enzymes</fullName>
    </submittedName>
</protein>
<evidence type="ECO:0000313" key="4">
    <source>
        <dbReference type="Proteomes" id="UP000182498"/>
    </source>
</evidence>
<dbReference type="Pfam" id="PF03807">
    <property type="entry name" value="F420_oxidored"/>
    <property type="match status" value="1"/>
</dbReference>
<keyword evidence="1" id="KW-0560">Oxidoreductase</keyword>
<dbReference type="Gene3D" id="3.40.50.720">
    <property type="entry name" value="NAD(P)-binding Rossmann-like Domain"/>
    <property type="match status" value="1"/>
</dbReference>
<dbReference type="SUPFAM" id="SSF51735">
    <property type="entry name" value="NAD(P)-binding Rossmann-fold domains"/>
    <property type="match status" value="1"/>
</dbReference>
<accession>A0A0X2NK10</accession>
<evidence type="ECO:0000313" key="3">
    <source>
        <dbReference type="EMBL" id="CUU65842.1"/>
    </source>
</evidence>
<dbReference type="AlphaFoldDB" id="A0A0X2NK10"/>
<dbReference type="RefSeq" id="WP_255307657.1">
    <property type="nucleotide sequence ID" value="NZ_FAUH01000006.1"/>
</dbReference>